<keyword evidence="1" id="KW-0646">Protease inhibitor</keyword>
<name>A0A131YVB0_RHIAP</name>
<feature type="chain" id="PRO_5007286119" evidence="4">
    <location>
        <begin position="19"/>
        <end position="159"/>
    </location>
</feature>
<dbReference type="InterPro" id="IPR002223">
    <property type="entry name" value="Kunitz_BPTI"/>
</dbReference>
<dbReference type="AlphaFoldDB" id="A0A131YVB0"/>
<dbReference type="GO" id="GO:0005615">
    <property type="term" value="C:extracellular space"/>
    <property type="evidence" value="ECO:0007669"/>
    <property type="project" value="TreeGrafter"/>
</dbReference>
<evidence type="ECO:0000256" key="2">
    <source>
        <dbReference type="ARBA" id="ARBA00022900"/>
    </source>
</evidence>
<evidence type="ECO:0000256" key="1">
    <source>
        <dbReference type="ARBA" id="ARBA00022690"/>
    </source>
</evidence>
<keyword evidence="4" id="KW-0732">Signal</keyword>
<evidence type="ECO:0000313" key="6">
    <source>
        <dbReference type="EMBL" id="JAP82096.1"/>
    </source>
</evidence>
<evidence type="ECO:0000259" key="5">
    <source>
        <dbReference type="PROSITE" id="PS50279"/>
    </source>
</evidence>
<dbReference type="PROSITE" id="PS50279">
    <property type="entry name" value="BPTI_KUNITZ_2"/>
    <property type="match status" value="2"/>
</dbReference>
<evidence type="ECO:0000256" key="4">
    <source>
        <dbReference type="SAM" id="SignalP"/>
    </source>
</evidence>
<proteinExistence type="predicted"/>
<organism evidence="6">
    <name type="scientific">Rhipicephalus appendiculatus</name>
    <name type="common">Brown ear tick</name>
    <dbReference type="NCBI Taxonomy" id="34631"/>
    <lineage>
        <taxon>Eukaryota</taxon>
        <taxon>Metazoa</taxon>
        <taxon>Ecdysozoa</taxon>
        <taxon>Arthropoda</taxon>
        <taxon>Chelicerata</taxon>
        <taxon>Arachnida</taxon>
        <taxon>Acari</taxon>
        <taxon>Parasitiformes</taxon>
        <taxon>Ixodida</taxon>
        <taxon>Ixodoidea</taxon>
        <taxon>Ixodidae</taxon>
        <taxon>Rhipicephalinae</taxon>
        <taxon>Rhipicephalus</taxon>
        <taxon>Rhipicephalus</taxon>
    </lineage>
</organism>
<evidence type="ECO:0000256" key="3">
    <source>
        <dbReference type="ARBA" id="ARBA00023157"/>
    </source>
</evidence>
<feature type="domain" description="BPTI/Kunitz inhibitor" evidence="5">
    <location>
        <begin position="26"/>
        <end position="76"/>
    </location>
</feature>
<reference evidence="6" key="1">
    <citation type="journal article" date="2016" name="Ticks Tick Borne Dis.">
        <title>De novo assembly and annotation of the salivary gland transcriptome of Rhipicephalus appendiculatus male and female ticks during blood feeding.</title>
        <authorList>
            <person name="de Castro M.H."/>
            <person name="de Klerk D."/>
            <person name="Pienaar R."/>
            <person name="Latif A.A."/>
            <person name="Rees D.J."/>
            <person name="Mans B.J."/>
        </authorList>
    </citation>
    <scope>NUCLEOTIDE SEQUENCE</scope>
    <source>
        <tissue evidence="6">Salivary glands</tissue>
    </source>
</reference>
<accession>A0A131YVB0</accession>
<keyword evidence="3" id="KW-1015">Disulfide bond</keyword>
<feature type="signal peptide" evidence="4">
    <location>
        <begin position="1"/>
        <end position="18"/>
    </location>
</feature>
<sequence>MFFRSARLVLSFAIFVHAQTKQQYICRQSPDPGNGTEHWTRWFYHHSQKVCKLFIYTGSGGNPNRFSTERHCVMGCVPPGHTHRLVCSRNSYVQRCLHGPQWFFNSSVATCQKLQLYHCATSNNKFPTCVSCMHRCTDFDASKACQAIFRALPEPGRPE</sequence>
<dbReference type="GO" id="GO:0004867">
    <property type="term" value="F:serine-type endopeptidase inhibitor activity"/>
    <property type="evidence" value="ECO:0007669"/>
    <property type="project" value="UniProtKB-KW"/>
</dbReference>
<dbReference type="Pfam" id="PF00014">
    <property type="entry name" value="Kunitz_BPTI"/>
    <property type="match status" value="2"/>
</dbReference>
<dbReference type="SUPFAM" id="SSF57362">
    <property type="entry name" value="BPTI-like"/>
    <property type="match status" value="2"/>
</dbReference>
<feature type="domain" description="BPTI/Kunitz inhibitor" evidence="5">
    <location>
        <begin position="76"/>
        <end position="136"/>
    </location>
</feature>
<dbReference type="InterPro" id="IPR036880">
    <property type="entry name" value="Kunitz_BPTI_sf"/>
</dbReference>
<dbReference type="SMART" id="SM00131">
    <property type="entry name" value="KU"/>
    <property type="match status" value="1"/>
</dbReference>
<dbReference type="Gene3D" id="4.10.410.10">
    <property type="entry name" value="Pancreatic trypsin inhibitor Kunitz domain"/>
    <property type="match status" value="2"/>
</dbReference>
<dbReference type="InterPro" id="IPR050098">
    <property type="entry name" value="TFPI/VKTCI-like"/>
</dbReference>
<dbReference type="CDD" id="cd22593">
    <property type="entry name" value="Kunitz_conkunitzin"/>
    <property type="match status" value="1"/>
</dbReference>
<dbReference type="EMBL" id="GEDV01006461">
    <property type="protein sequence ID" value="JAP82096.1"/>
    <property type="molecule type" value="Transcribed_RNA"/>
</dbReference>
<keyword evidence="2" id="KW-0722">Serine protease inhibitor</keyword>
<protein>
    <submittedName>
        <fullName evidence="6">Pancreatic trypsin inhibitor</fullName>
    </submittedName>
</protein>
<dbReference type="PANTHER" id="PTHR10083">
    <property type="entry name" value="KUNITZ-TYPE PROTEASE INHIBITOR-RELATED"/>
    <property type="match status" value="1"/>
</dbReference>
<dbReference type="PANTHER" id="PTHR10083:SF374">
    <property type="entry name" value="BPTI_KUNITZ INHIBITOR DOMAIN-CONTAINING PROTEIN"/>
    <property type="match status" value="1"/>
</dbReference>